<keyword evidence="6" id="KW-1133">Transmembrane helix</keyword>
<dbReference type="InterPro" id="IPR046956">
    <property type="entry name" value="RLP23-like"/>
</dbReference>
<evidence type="ECO:0000256" key="2">
    <source>
        <dbReference type="ARBA" id="ARBA00022614"/>
    </source>
</evidence>
<dbReference type="InterPro" id="IPR013210">
    <property type="entry name" value="LRR_N_plant-typ"/>
</dbReference>
<dbReference type="Pfam" id="PF08263">
    <property type="entry name" value="LRRNT_2"/>
    <property type="match status" value="1"/>
</dbReference>
<organism evidence="11 12">
    <name type="scientific">Liquidambar formosana</name>
    <name type="common">Formosan gum</name>
    <dbReference type="NCBI Taxonomy" id="63359"/>
    <lineage>
        <taxon>Eukaryota</taxon>
        <taxon>Viridiplantae</taxon>
        <taxon>Streptophyta</taxon>
        <taxon>Embryophyta</taxon>
        <taxon>Tracheophyta</taxon>
        <taxon>Spermatophyta</taxon>
        <taxon>Magnoliopsida</taxon>
        <taxon>eudicotyledons</taxon>
        <taxon>Gunneridae</taxon>
        <taxon>Pentapetalae</taxon>
        <taxon>Saxifragales</taxon>
        <taxon>Altingiaceae</taxon>
        <taxon>Liquidambar</taxon>
    </lineage>
</organism>
<dbReference type="Pfam" id="PF00560">
    <property type="entry name" value="LRR_1"/>
    <property type="match status" value="1"/>
</dbReference>
<dbReference type="InterPro" id="IPR001611">
    <property type="entry name" value="Leu-rich_rpt"/>
</dbReference>
<feature type="signal peptide" evidence="9">
    <location>
        <begin position="1"/>
        <end position="21"/>
    </location>
</feature>
<evidence type="ECO:0000256" key="4">
    <source>
        <dbReference type="ARBA" id="ARBA00022729"/>
    </source>
</evidence>
<feature type="chain" id="PRO_5043036170" description="Leucine-rich repeat-containing N-terminal plant-type domain-containing protein" evidence="9">
    <location>
        <begin position="22"/>
        <end position="306"/>
    </location>
</feature>
<protein>
    <recommendedName>
        <fullName evidence="10">Leucine-rich repeat-containing N-terminal plant-type domain-containing protein</fullName>
    </recommendedName>
</protein>
<evidence type="ECO:0000256" key="5">
    <source>
        <dbReference type="ARBA" id="ARBA00022737"/>
    </source>
</evidence>
<name>A0AAP0WWW8_LIQFO</name>
<evidence type="ECO:0000256" key="3">
    <source>
        <dbReference type="ARBA" id="ARBA00022692"/>
    </source>
</evidence>
<dbReference type="PANTHER" id="PTHR48061:SF46">
    <property type="entry name" value="LEUCINE-RICH REPEAT-CONTAINING N-TERMINAL PLANT-TYPE DOMAIN-CONTAINING PROTEIN"/>
    <property type="match status" value="1"/>
</dbReference>
<evidence type="ECO:0000256" key="8">
    <source>
        <dbReference type="ARBA" id="ARBA00023180"/>
    </source>
</evidence>
<keyword evidence="7" id="KW-0472">Membrane</keyword>
<gene>
    <name evidence="11" type="ORF">L1049_013488</name>
</gene>
<evidence type="ECO:0000259" key="10">
    <source>
        <dbReference type="Pfam" id="PF08263"/>
    </source>
</evidence>
<dbReference type="GO" id="GO:0016020">
    <property type="term" value="C:membrane"/>
    <property type="evidence" value="ECO:0007669"/>
    <property type="project" value="UniProtKB-SubCell"/>
</dbReference>
<proteinExistence type="predicted"/>
<keyword evidence="3" id="KW-0812">Transmembrane</keyword>
<keyword evidence="12" id="KW-1185">Reference proteome</keyword>
<keyword evidence="4 9" id="KW-0732">Signal</keyword>
<evidence type="ECO:0000256" key="1">
    <source>
        <dbReference type="ARBA" id="ARBA00004479"/>
    </source>
</evidence>
<dbReference type="SUPFAM" id="SSF52058">
    <property type="entry name" value="L domain-like"/>
    <property type="match status" value="1"/>
</dbReference>
<evidence type="ECO:0000313" key="12">
    <source>
        <dbReference type="Proteomes" id="UP001415857"/>
    </source>
</evidence>
<dbReference type="Proteomes" id="UP001415857">
    <property type="component" value="Unassembled WGS sequence"/>
</dbReference>
<comment type="caution">
    <text evidence="11">The sequence shown here is derived from an EMBL/GenBank/DDBJ whole genome shotgun (WGS) entry which is preliminary data.</text>
</comment>
<keyword evidence="5" id="KW-0677">Repeat</keyword>
<feature type="domain" description="Leucine-rich repeat-containing N-terminal plant-type" evidence="10">
    <location>
        <begin position="37"/>
        <end position="86"/>
    </location>
</feature>
<dbReference type="PANTHER" id="PTHR48061">
    <property type="entry name" value="LEUCINE-RICH REPEAT RECEPTOR PROTEIN KINASE EMS1-LIKE-RELATED"/>
    <property type="match status" value="1"/>
</dbReference>
<evidence type="ECO:0000256" key="9">
    <source>
        <dbReference type="SAM" id="SignalP"/>
    </source>
</evidence>
<sequence length="306" mass="33145">MGLFMCLCLLVIILLQAEVNCSSSFSSNSSSTQLCPHEQRLALLQLKDSFSPNSYASDSQCDKSNPKMLSWEEGTDCCSWDGVTCDRVTGHVIGLDLSCSWLQGTILSNSTLFLLPHLQRLNLAFNDFNGSEISSEYGQFTSLTHLNLSSSVFSGDIPSEISHLSKLVSLDLSFNMDSSTGSYLLSLTGSNLESLVQNLTELIELDLSGVDMSLTKVGSLANLNSSLVALSLQDCGLQGEFPNKASLRSFWILTWRRQSTFGVYSHRKLAGVAAASKDDYFAAVISNIVLDRGELNGGSSLTLVFG</sequence>
<keyword evidence="2" id="KW-0433">Leucine-rich repeat</keyword>
<reference evidence="11 12" key="1">
    <citation type="journal article" date="2024" name="Plant J.">
        <title>Genome sequences and population genomics reveal climatic adaptation and genomic divergence between two closely related sweetgum species.</title>
        <authorList>
            <person name="Xu W.Q."/>
            <person name="Ren C.Q."/>
            <person name="Zhang X.Y."/>
            <person name="Comes H.P."/>
            <person name="Liu X.H."/>
            <person name="Li Y.G."/>
            <person name="Kettle C.J."/>
            <person name="Jalonen R."/>
            <person name="Gaisberger H."/>
            <person name="Ma Y.Z."/>
            <person name="Qiu Y.X."/>
        </authorList>
    </citation>
    <scope>NUCLEOTIDE SEQUENCE [LARGE SCALE GENOMIC DNA]</scope>
    <source>
        <strain evidence="11">Hangzhou</strain>
    </source>
</reference>
<keyword evidence="8" id="KW-0325">Glycoprotein</keyword>
<dbReference type="AlphaFoldDB" id="A0AAP0WWW8"/>
<dbReference type="InterPro" id="IPR032675">
    <property type="entry name" value="LRR_dom_sf"/>
</dbReference>
<dbReference type="Gene3D" id="3.80.10.10">
    <property type="entry name" value="Ribonuclease Inhibitor"/>
    <property type="match status" value="1"/>
</dbReference>
<accession>A0AAP0WWW8</accession>
<comment type="subcellular location">
    <subcellularLocation>
        <location evidence="1">Membrane</location>
        <topology evidence="1">Single-pass type I membrane protein</topology>
    </subcellularLocation>
</comment>
<evidence type="ECO:0000313" key="11">
    <source>
        <dbReference type="EMBL" id="KAK9279806.1"/>
    </source>
</evidence>
<evidence type="ECO:0000256" key="7">
    <source>
        <dbReference type="ARBA" id="ARBA00023136"/>
    </source>
</evidence>
<evidence type="ECO:0000256" key="6">
    <source>
        <dbReference type="ARBA" id="ARBA00022989"/>
    </source>
</evidence>
<dbReference type="EMBL" id="JBBPBK010000008">
    <property type="protein sequence ID" value="KAK9279806.1"/>
    <property type="molecule type" value="Genomic_DNA"/>
</dbReference>